<dbReference type="InterPro" id="IPR003386">
    <property type="entry name" value="LACT/PDAT_acylTrfase"/>
</dbReference>
<proteinExistence type="predicted"/>
<sequence length="877" mass="96775">MALRQSKAKPSASTNDPSSSTTENIIINNNSPATTTNECHRPRSSSTDILPSSTQMAKHSSSLSSLIPTSMSSVFKRRNSKTNSPSSSTFPISNGYNNTSGKNSTTPKSPDLRSVLGFGRSRHGSLVENNNSTTLATTAMPSSQPSQHVRDDATTLSIVPEPSEFPIDKATPTPTTTTTNGDPKSSAKIKVRHSSMSRVISGISSDDDSDYVDNPTQLTEQNQSINSHSRTNSHSESTATQVLKRKLTREDAASIIGGRKADGETTDNSAINRSSSKNSQLHSQGNGHGHIQTQTQTNISNKQKHHTHKRNGSLPHTFSKSQQQKSSTPLPPVGGIEQHQQTFKTFPFSLPFGGENSFLSSISIPSPLKIKKALFNSSSPQDEDTADAREVIRNKIERQLTISTQEEEIYYKGVSKLENGKFTAVRKALTTPITSSMDNAPISIPDHLAVYDQLEGDVIVMGGYRGSILRDAHTDRRAWIPVLKAGLNIKKIDLLLGPKDEDELNATEKIYPDGVLSHVGPVDICRKLMRRLDSNPKVHVHDWGYDWRLSGNLIAGQLHQKLLEINKQNGGKPVLIIAHSMGGIMAHAAMLKEPKLVRGIIYVGTPLPCCNMLGPLRFADQILLCKDLLTSEVNFMMRSSYLFVPRQIRLFKDINTGERYDIDFFKAENWVKYNLSPIVSNVRLQQERGEAIDPKMEPQQSKFSISFDDAYEYLQRTLSRTAKFLDALWFDPKVYCSGCEGDELSNDDSINEDGSKTESSDSTSAPTTTTNSKKRILIPPLAVVYGNSVPSVKYSMVNGIQDIVNGKYYDFFYGPGDGVTHQNWIFPVINKWPVVGKFASGEGHVGLLTDFESIGKALLAILNEENRRKRKFTEQKC</sequence>
<feature type="compositionally biased region" description="Polar residues" evidence="1">
    <location>
        <begin position="214"/>
        <end position="241"/>
    </location>
</feature>
<dbReference type="Pfam" id="PF02450">
    <property type="entry name" value="LCAT"/>
    <property type="match status" value="1"/>
</dbReference>
<dbReference type="Gene3D" id="3.40.50.1820">
    <property type="entry name" value="alpha/beta hydrolase"/>
    <property type="match status" value="1"/>
</dbReference>
<dbReference type="PANTHER" id="PTHR11440">
    <property type="entry name" value="LECITHIN-CHOLESTEROL ACYLTRANSFERASE-RELATED"/>
    <property type="match status" value="1"/>
</dbReference>
<feature type="region of interest" description="Disordered" evidence="1">
    <location>
        <begin position="1"/>
        <end position="336"/>
    </location>
</feature>
<evidence type="ECO:0000313" key="3">
    <source>
        <dbReference type="Proteomes" id="UP001165063"/>
    </source>
</evidence>
<dbReference type="SUPFAM" id="SSF53474">
    <property type="entry name" value="alpha/beta-Hydrolases"/>
    <property type="match status" value="1"/>
</dbReference>
<evidence type="ECO:0000313" key="2">
    <source>
        <dbReference type="EMBL" id="GMG19904.1"/>
    </source>
</evidence>
<dbReference type="AlphaFoldDB" id="A0A9W6YM26"/>
<reference evidence="2" key="1">
    <citation type="submission" date="2023-04" db="EMBL/GenBank/DDBJ databases">
        <title>Ambrosiozyma monospora NBRC 1965.</title>
        <authorList>
            <person name="Ichikawa N."/>
            <person name="Sato H."/>
            <person name="Tonouchi N."/>
        </authorList>
    </citation>
    <scope>NUCLEOTIDE SEQUENCE</scope>
    <source>
        <strain evidence="2">NBRC 1965</strain>
    </source>
</reference>
<dbReference type="GO" id="GO:0008374">
    <property type="term" value="F:O-acyltransferase activity"/>
    <property type="evidence" value="ECO:0007669"/>
    <property type="project" value="InterPro"/>
</dbReference>
<comment type="caution">
    <text evidence="2">The sequence shown here is derived from an EMBL/GenBank/DDBJ whole genome shotgun (WGS) entry which is preliminary data.</text>
</comment>
<feature type="compositionally biased region" description="Polar residues" evidence="1">
    <location>
        <begin position="266"/>
        <end position="301"/>
    </location>
</feature>
<feature type="compositionally biased region" description="Basic residues" evidence="1">
    <location>
        <begin position="302"/>
        <end position="311"/>
    </location>
</feature>
<dbReference type="EMBL" id="BSXU01000233">
    <property type="protein sequence ID" value="GMG19904.1"/>
    <property type="molecule type" value="Genomic_DNA"/>
</dbReference>
<keyword evidence="3" id="KW-1185">Reference proteome</keyword>
<feature type="compositionally biased region" description="Low complexity" evidence="1">
    <location>
        <begin position="60"/>
        <end position="73"/>
    </location>
</feature>
<feature type="compositionally biased region" description="Polar residues" evidence="1">
    <location>
        <begin position="44"/>
        <end position="59"/>
    </location>
</feature>
<dbReference type="GO" id="GO:0006629">
    <property type="term" value="P:lipid metabolic process"/>
    <property type="evidence" value="ECO:0007669"/>
    <property type="project" value="InterPro"/>
</dbReference>
<organism evidence="2 3">
    <name type="scientific">Ambrosiozyma monospora</name>
    <name type="common">Yeast</name>
    <name type="synonym">Endomycopsis monosporus</name>
    <dbReference type="NCBI Taxonomy" id="43982"/>
    <lineage>
        <taxon>Eukaryota</taxon>
        <taxon>Fungi</taxon>
        <taxon>Dikarya</taxon>
        <taxon>Ascomycota</taxon>
        <taxon>Saccharomycotina</taxon>
        <taxon>Pichiomycetes</taxon>
        <taxon>Pichiales</taxon>
        <taxon>Pichiaceae</taxon>
        <taxon>Ambrosiozyma</taxon>
    </lineage>
</organism>
<dbReference type="InterPro" id="IPR029058">
    <property type="entry name" value="AB_hydrolase_fold"/>
</dbReference>
<gene>
    <name evidence="2" type="ORF">Amon01_000082700</name>
</gene>
<accession>A0A9W6YM26</accession>
<dbReference type="OrthoDB" id="10250441at2759"/>
<feature type="compositionally biased region" description="Low complexity" evidence="1">
    <location>
        <begin position="18"/>
        <end position="31"/>
    </location>
</feature>
<name>A0A9W6YM26_AMBMO</name>
<feature type="compositionally biased region" description="Polar residues" evidence="1">
    <location>
        <begin position="127"/>
        <end position="147"/>
    </location>
</feature>
<evidence type="ECO:0000256" key="1">
    <source>
        <dbReference type="SAM" id="MobiDB-lite"/>
    </source>
</evidence>
<dbReference type="Proteomes" id="UP001165063">
    <property type="component" value="Unassembled WGS sequence"/>
</dbReference>
<feature type="compositionally biased region" description="Polar residues" evidence="1">
    <location>
        <begin position="81"/>
        <end position="108"/>
    </location>
</feature>
<feature type="compositionally biased region" description="Low complexity" evidence="1">
    <location>
        <begin position="760"/>
        <end position="771"/>
    </location>
</feature>
<protein>
    <submittedName>
        <fullName evidence="2">Unnamed protein product</fullName>
    </submittedName>
</protein>
<feature type="region of interest" description="Disordered" evidence="1">
    <location>
        <begin position="746"/>
        <end position="771"/>
    </location>
</feature>